<evidence type="ECO:0000256" key="6">
    <source>
        <dbReference type="ARBA" id="ARBA00022824"/>
    </source>
</evidence>
<dbReference type="AlphaFoldDB" id="A0A8I6SPE0"/>
<evidence type="ECO:0000256" key="1">
    <source>
        <dbReference type="ARBA" id="ARBA00004240"/>
    </source>
</evidence>
<evidence type="ECO:0008006" key="14">
    <source>
        <dbReference type="Google" id="ProtNLM"/>
    </source>
</evidence>
<dbReference type="GO" id="GO:0005783">
    <property type="term" value="C:endoplasmic reticulum"/>
    <property type="evidence" value="ECO:0007669"/>
    <property type="project" value="UniProtKB-SubCell"/>
</dbReference>
<evidence type="ECO:0000313" key="12">
    <source>
        <dbReference type="EnsemblMetazoa" id="XP_014261181.1"/>
    </source>
</evidence>
<keyword evidence="4" id="KW-0808">Transferase</keyword>
<dbReference type="CDD" id="cd03784">
    <property type="entry name" value="GT1_Gtf-like"/>
    <property type="match status" value="2"/>
</dbReference>
<dbReference type="Proteomes" id="UP000494040">
    <property type="component" value="Unassembled WGS sequence"/>
</dbReference>
<dbReference type="InterPro" id="IPR050271">
    <property type="entry name" value="UDP-glycosyltransferase"/>
</dbReference>
<dbReference type="Gene3D" id="3.40.50.2000">
    <property type="entry name" value="Glycogen Phosphorylase B"/>
    <property type="match status" value="3"/>
</dbReference>
<evidence type="ECO:0000313" key="13">
    <source>
        <dbReference type="Proteomes" id="UP000494040"/>
    </source>
</evidence>
<name>A0A8I6SPE0_CIMLE</name>
<comment type="subcellular location">
    <subcellularLocation>
        <location evidence="10">Endomembrane system</location>
        <topology evidence="10">Single-pass type I membrane protein</topology>
    </subcellularLocation>
    <subcellularLocation>
        <location evidence="1">Endoplasmic reticulum</location>
    </subcellularLocation>
</comment>
<dbReference type="Pfam" id="PF00201">
    <property type="entry name" value="UDPGT"/>
    <property type="match status" value="2"/>
</dbReference>
<feature type="transmembrane region" description="Helical" evidence="11">
    <location>
        <begin position="479"/>
        <end position="497"/>
    </location>
</feature>
<evidence type="ECO:0000256" key="10">
    <source>
        <dbReference type="ARBA" id="ARBA00046288"/>
    </source>
</evidence>
<evidence type="ECO:0000256" key="5">
    <source>
        <dbReference type="ARBA" id="ARBA00022692"/>
    </source>
</evidence>
<protein>
    <recommendedName>
        <fullName evidence="14">UDP-glycosyltransferases domain-containing protein</fullName>
    </recommendedName>
</protein>
<proteinExistence type="inferred from homology"/>
<keyword evidence="3" id="KW-0328">Glycosyltransferase</keyword>
<feature type="transmembrane region" description="Helical" evidence="11">
    <location>
        <begin position="6"/>
        <end position="25"/>
    </location>
</feature>
<dbReference type="GO" id="GO:0008194">
    <property type="term" value="F:UDP-glycosyltransferase activity"/>
    <property type="evidence" value="ECO:0007669"/>
    <property type="project" value="InterPro"/>
</dbReference>
<evidence type="ECO:0000256" key="4">
    <source>
        <dbReference type="ARBA" id="ARBA00022679"/>
    </source>
</evidence>
<dbReference type="RefSeq" id="XP_014261181.1">
    <property type="nucleotide sequence ID" value="XM_014405695.2"/>
</dbReference>
<evidence type="ECO:0000256" key="9">
    <source>
        <dbReference type="ARBA" id="ARBA00023180"/>
    </source>
</evidence>
<dbReference type="OrthoDB" id="5835829at2759"/>
<dbReference type="PANTHER" id="PTHR48043">
    <property type="entry name" value="EG:EG0003.4 PROTEIN-RELATED"/>
    <property type="match status" value="1"/>
</dbReference>
<feature type="transmembrane region" description="Helical" evidence="11">
    <location>
        <begin position="1083"/>
        <end position="1101"/>
    </location>
</feature>
<evidence type="ECO:0000256" key="8">
    <source>
        <dbReference type="ARBA" id="ARBA00023136"/>
    </source>
</evidence>
<dbReference type="InterPro" id="IPR002213">
    <property type="entry name" value="UDP_glucos_trans"/>
</dbReference>
<dbReference type="SUPFAM" id="SSF53756">
    <property type="entry name" value="UDP-Glycosyltransferase/glycogen phosphorylase"/>
    <property type="match status" value="2"/>
</dbReference>
<evidence type="ECO:0000256" key="3">
    <source>
        <dbReference type="ARBA" id="ARBA00022676"/>
    </source>
</evidence>
<keyword evidence="9" id="KW-0325">Glycoprotein</keyword>
<evidence type="ECO:0000256" key="2">
    <source>
        <dbReference type="ARBA" id="ARBA00009995"/>
    </source>
</evidence>
<keyword evidence="13" id="KW-1185">Reference proteome</keyword>
<evidence type="ECO:0000256" key="11">
    <source>
        <dbReference type="SAM" id="Phobius"/>
    </source>
</evidence>
<sequence length="1124" mass="129147">MSPVLIIVMFINFSSGANILGFFYFPVPSHHNVFRPILNELANRGHNVTYVSPFPYKPASANMRHIMIENHRDEFSGVINIRNWASYSAIEMSFFLARFTKDLNDKMFSSSGVQEIIHSDEKFDVVLSSSMLFQEPVAALVHKFKSIGIDIHPVGDVVDVNELSGLPSNSEYMLDYKANFGKPIWEFTYRDRLYNMFILIATTLSQYYRLFFMQKQVDKYFNYTGWEDRPPIGKLVANKSLVLINSHHSVGYSYPKAPHVKEIGGVNVLPVKPLPKDLEDFMNEAKHGVIYFSLGTNFNSSTETSSDEQQIIFKVLSGLKQKVLWKWDGVQRPGIHENIKFSKWFPQGDILAHKNTKLFITQGGILSLFEAVCHAVPLIVVPVLGDQPKNSDVVVAGGFGIRLNFNNLTETSLRWAIDKVLNDETYTINAKRRSELFHDRPRAPLEEAVYWIEFVIRNGNVLQPKSALLPFYQLHNLDIIFTMVVIITVLIYIVKLSRSLFLKGKKSPQVFKKKKRCPENRCQYVKISFHAMTTWGLTKVVTTIFELMLAVSLQLTVRRLKLIVMIDRFRRPPPTRFTISRFSASWEFSDVVVVIKVDAQFGTAMRLIIILFLTTCLEYALAARILALFPFPAKSHHNVFRPILVELAKKGHHVMFVGPIPVEQPPANLKQLLLPNYLKDLTEQMNLIDFGKLSSPVIPFWLNEMGLFLTEKVLQSEELQGLIHSDEKYDVIMTESLFFQEPLAAFMHKFNAIGIDVNPHGESAWINELAGLPDNPAYMIDYKSEFTDNMNYLERLHNAYITYSTLLVCYLGQWRFQWLTDKYFNYTGSESRPPLRKFMSDKALILLNSHYSVGYPYPKSPHVKEIGGINIQPNKPLPKDIENFMNGAKHGVIYFSFGSNIEISTLLNSDLVDTFMNVFRKLNQRVLWKWESDNLPAAPKNVKLSKWFPQQDILAHKNTKLFITHGGLLSVMEAVHNAVPLISVPFFGDQVKNAIQAENAGYGIRMNFENLTEHNLLLAINEILNNPSYVTEVKRRSQLFRDRPNSPLEEAVFWIEFVIKHKNALQPHSARLPFYQLHNLDTLLPFFLIVMFILVVILKLLKRLILCICHKMKKKPIEAKKKKH</sequence>
<dbReference type="PROSITE" id="PS00375">
    <property type="entry name" value="UDPGT"/>
    <property type="match status" value="2"/>
</dbReference>
<keyword evidence="8 11" id="KW-0472">Membrane</keyword>
<dbReference type="KEGG" id="clec:106673546"/>
<keyword evidence="5 11" id="KW-0812">Transmembrane</keyword>
<comment type="similarity">
    <text evidence="2">Belongs to the UDP-glycosyltransferase family.</text>
</comment>
<dbReference type="EnsemblMetazoa" id="XM_014405695.2">
    <property type="protein sequence ID" value="XP_014261181.1"/>
    <property type="gene ID" value="LOC106673546"/>
</dbReference>
<dbReference type="InterPro" id="IPR035595">
    <property type="entry name" value="UDP_glycos_trans_CS"/>
</dbReference>
<organism evidence="12 13">
    <name type="scientific">Cimex lectularius</name>
    <name type="common">Bed bug</name>
    <name type="synonym">Acanthia lectularia</name>
    <dbReference type="NCBI Taxonomy" id="79782"/>
    <lineage>
        <taxon>Eukaryota</taxon>
        <taxon>Metazoa</taxon>
        <taxon>Ecdysozoa</taxon>
        <taxon>Arthropoda</taxon>
        <taxon>Hexapoda</taxon>
        <taxon>Insecta</taxon>
        <taxon>Pterygota</taxon>
        <taxon>Neoptera</taxon>
        <taxon>Paraneoptera</taxon>
        <taxon>Hemiptera</taxon>
        <taxon>Heteroptera</taxon>
        <taxon>Panheteroptera</taxon>
        <taxon>Cimicomorpha</taxon>
        <taxon>Cimicidae</taxon>
        <taxon>Cimex</taxon>
    </lineage>
</organism>
<feature type="transmembrane region" description="Helical" evidence="11">
    <location>
        <begin position="607"/>
        <end position="631"/>
    </location>
</feature>
<evidence type="ECO:0000256" key="7">
    <source>
        <dbReference type="ARBA" id="ARBA00022989"/>
    </source>
</evidence>
<dbReference type="GeneID" id="106673546"/>
<keyword evidence="7 11" id="KW-1133">Transmembrane helix</keyword>
<dbReference type="FunFam" id="3.40.50.2000:FF:000050">
    <property type="entry name" value="UDP-glucuronosyltransferase"/>
    <property type="match status" value="2"/>
</dbReference>
<dbReference type="OMA" id="KSHFIVG"/>
<keyword evidence="6" id="KW-0256">Endoplasmic reticulum</keyword>
<accession>A0A8I6SPE0</accession>
<dbReference type="PANTHER" id="PTHR48043:SF159">
    <property type="entry name" value="EG:EG0003.4 PROTEIN-RELATED"/>
    <property type="match status" value="1"/>
</dbReference>
<reference evidence="12" key="1">
    <citation type="submission" date="2022-01" db="UniProtKB">
        <authorList>
            <consortium name="EnsemblMetazoa"/>
        </authorList>
    </citation>
    <scope>IDENTIFICATION</scope>
</reference>